<gene>
    <name evidence="6" type="ORF">BSL78_25614</name>
</gene>
<accession>A0A2G8JP55</accession>
<evidence type="ECO:0000313" key="6">
    <source>
        <dbReference type="EMBL" id="PIK37544.1"/>
    </source>
</evidence>
<reference evidence="6 7" key="1">
    <citation type="journal article" date="2017" name="PLoS Biol.">
        <title>The sea cucumber genome provides insights into morphological evolution and visceral regeneration.</title>
        <authorList>
            <person name="Zhang X."/>
            <person name="Sun L."/>
            <person name="Yuan J."/>
            <person name="Sun Y."/>
            <person name="Gao Y."/>
            <person name="Zhang L."/>
            <person name="Li S."/>
            <person name="Dai H."/>
            <person name="Hamel J.F."/>
            <person name="Liu C."/>
            <person name="Yu Y."/>
            <person name="Liu S."/>
            <person name="Lin W."/>
            <person name="Guo K."/>
            <person name="Jin S."/>
            <person name="Xu P."/>
            <person name="Storey K.B."/>
            <person name="Huan P."/>
            <person name="Zhang T."/>
            <person name="Zhou Y."/>
            <person name="Zhang J."/>
            <person name="Lin C."/>
            <person name="Li X."/>
            <person name="Xing L."/>
            <person name="Huo D."/>
            <person name="Sun M."/>
            <person name="Wang L."/>
            <person name="Mercier A."/>
            <person name="Li F."/>
            <person name="Yang H."/>
            <person name="Xiang J."/>
        </authorList>
    </citation>
    <scope>NUCLEOTIDE SEQUENCE [LARGE SCALE GENOMIC DNA]</scope>
    <source>
        <strain evidence="6">Shaxun</strain>
        <tissue evidence="6">Muscle</tissue>
    </source>
</reference>
<dbReference type="Gene3D" id="6.20.50.20">
    <property type="match status" value="1"/>
</dbReference>
<evidence type="ECO:0000256" key="3">
    <source>
        <dbReference type="ARBA" id="ARBA00022833"/>
    </source>
</evidence>
<dbReference type="GO" id="GO:0046872">
    <property type="term" value="F:metal ion binding"/>
    <property type="evidence" value="ECO:0007669"/>
    <property type="project" value="UniProtKB-KW"/>
</dbReference>
<evidence type="ECO:0000256" key="2">
    <source>
        <dbReference type="ARBA" id="ARBA00022723"/>
    </source>
</evidence>
<dbReference type="OrthoDB" id="128536at2759"/>
<keyword evidence="1" id="KW-0819">tRNA processing</keyword>
<dbReference type="Pfam" id="PF04032">
    <property type="entry name" value="Rpr2"/>
    <property type="match status" value="1"/>
</dbReference>
<keyword evidence="3" id="KW-0862">Zinc</keyword>
<feature type="region of interest" description="Disordered" evidence="5">
    <location>
        <begin position="138"/>
        <end position="168"/>
    </location>
</feature>
<name>A0A2G8JP55_STIJA</name>
<evidence type="ECO:0000313" key="7">
    <source>
        <dbReference type="Proteomes" id="UP000230750"/>
    </source>
</evidence>
<comment type="similarity">
    <text evidence="4">Belongs to the eukaryotic/archaeal RNase P protein component 4 family.</text>
</comment>
<keyword evidence="2" id="KW-0479">Metal-binding</keyword>
<dbReference type="InterPro" id="IPR007175">
    <property type="entry name" value="Rpr2/Snm1/Rpp21"/>
</dbReference>
<dbReference type="AlphaFoldDB" id="A0A2G8JP55"/>
<dbReference type="EMBL" id="MRZV01001485">
    <property type="protein sequence ID" value="PIK37544.1"/>
    <property type="molecule type" value="Genomic_DNA"/>
</dbReference>
<protein>
    <submittedName>
        <fullName evidence="6">Putative ribonuclease P protein subunit p21-like</fullName>
    </submittedName>
</protein>
<organism evidence="6 7">
    <name type="scientific">Stichopus japonicus</name>
    <name type="common">Sea cucumber</name>
    <dbReference type="NCBI Taxonomy" id="307972"/>
    <lineage>
        <taxon>Eukaryota</taxon>
        <taxon>Metazoa</taxon>
        <taxon>Echinodermata</taxon>
        <taxon>Eleutherozoa</taxon>
        <taxon>Echinozoa</taxon>
        <taxon>Holothuroidea</taxon>
        <taxon>Aspidochirotacea</taxon>
        <taxon>Aspidochirotida</taxon>
        <taxon>Stichopodidae</taxon>
        <taxon>Apostichopus</taxon>
    </lineage>
</organism>
<comment type="caution">
    <text evidence="6">The sequence shown here is derived from an EMBL/GenBank/DDBJ whole genome shotgun (WGS) entry which is preliminary data.</text>
</comment>
<dbReference type="PROSITE" id="PS51257">
    <property type="entry name" value="PROKAR_LIPOPROTEIN"/>
    <property type="match status" value="1"/>
</dbReference>
<dbReference type="GO" id="GO:0005655">
    <property type="term" value="C:nucleolar ribonuclease P complex"/>
    <property type="evidence" value="ECO:0007669"/>
    <property type="project" value="TreeGrafter"/>
</dbReference>
<dbReference type="Proteomes" id="UP000230750">
    <property type="component" value="Unassembled WGS sequence"/>
</dbReference>
<evidence type="ECO:0000256" key="4">
    <source>
        <dbReference type="ARBA" id="ARBA00038402"/>
    </source>
</evidence>
<sequence length="168" mass="19248">MACKKFLWEVVGSQTNSQNFNIFLISCGKAEYDILCMAHQVLLSKPENKNLARFYISMMKRIATRLVMKLHPSIKRAICKKCDMLLIPGITATVRIKAHRQKHKVVQCVECGKVKRFVYNPNHILWVDKPEAVYHPQEMEDKRVAKSLQESQGKPSKETDKASSSNVT</sequence>
<evidence type="ECO:0000256" key="5">
    <source>
        <dbReference type="SAM" id="MobiDB-lite"/>
    </source>
</evidence>
<dbReference type="PANTHER" id="PTHR14742:SF0">
    <property type="entry name" value="RIBONUCLEASE P PROTEIN SUBUNIT P21"/>
    <property type="match status" value="1"/>
</dbReference>
<evidence type="ECO:0000256" key="1">
    <source>
        <dbReference type="ARBA" id="ARBA00022694"/>
    </source>
</evidence>
<dbReference type="GO" id="GO:0008033">
    <property type="term" value="P:tRNA processing"/>
    <property type="evidence" value="ECO:0007669"/>
    <property type="project" value="UniProtKB-KW"/>
</dbReference>
<keyword evidence="7" id="KW-1185">Reference proteome</keyword>
<dbReference type="PANTHER" id="PTHR14742">
    <property type="entry name" value="RIBONUCLEASE P SUBUNIT P21"/>
    <property type="match status" value="1"/>
</dbReference>
<proteinExistence type="inferred from homology"/>
<dbReference type="STRING" id="307972.A0A2G8JP55"/>